<protein>
    <submittedName>
        <fullName evidence="1">DUF5064 family protein</fullName>
    </submittedName>
</protein>
<sequence>MFEPGHVHMTNPVGSFGLPPYNIDGYYEVRTGGKDGPFVHFRMVGQIDGKPFEEEFDMSHDTVFNFASVMGKLAVKHGMPPNNSPVMRNHKDYDAVFEDIRAKLKVAVGGPLSAHDPNRDA</sequence>
<dbReference type="InterPro" id="IPR032024">
    <property type="entry name" value="DUF5064"/>
</dbReference>
<reference evidence="1 2" key="1">
    <citation type="submission" date="2021-06" db="EMBL/GenBank/DDBJ databases">
        <title>Differences between aerobic and microaerobic xylene degrading microbial communities.</title>
        <authorList>
            <person name="Banerjee S."/>
            <person name="Tancsics A."/>
        </authorList>
    </citation>
    <scope>NUCLEOTIDE SEQUENCE [LARGE SCALE GENOMIC DNA]</scope>
    <source>
        <strain evidence="1 2">MAP12</strain>
    </source>
</reference>
<gene>
    <name evidence="1" type="ORF">KRX52_18340</name>
</gene>
<name>A0ABS6N247_9GAMM</name>
<dbReference type="Pfam" id="PF16703">
    <property type="entry name" value="DUF5064"/>
    <property type="match status" value="1"/>
</dbReference>
<organism evidence="1 2">
    <name type="scientific">Geopseudomonas aromaticivorans</name>
    <dbReference type="NCBI Taxonomy" id="2849492"/>
    <lineage>
        <taxon>Bacteria</taxon>
        <taxon>Pseudomonadati</taxon>
        <taxon>Pseudomonadota</taxon>
        <taxon>Gammaproteobacteria</taxon>
        <taxon>Pseudomonadales</taxon>
        <taxon>Pseudomonadaceae</taxon>
        <taxon>Geopseudomonas</taxon>
    </lineage>
</organism>
<keyword evidence="2" id="KW-1185">Reference proteome</keyword>
<dbReference type="EMBL" id="JAHRGL010000062">
    <property type="protein sequence ID" value="MBV2134734.1"/>
    <property type="molecule type" value="Genomic_DNA"/>
</dbReference>
<dbReference type="RefSeq" id="WP_217683169.1">
    <property type="nucleotide sequence ID" value="NZ_JAHRGL010000062.1"/>
</dbReference>
<accession>A0ABS6N247</accession>
<evidence type="ECO:0000313" key="2">
    <source>
        <dbReference type="Proteomes" id="UP000813068"/>
    </source>
</evidence>
<dbReference type="Proteomes" id="UP000813068">
    <property type="component" value="Unassembled WGS sequence"/>
</dbReference>
<evidence type="ECO:0000313" key="1">
    <source>
        <dbReference type="EMBL" id="MBV2134734.1"/>
    </source>
</evidence>
<proteinExistence type="predicted"/>
<comment type="caution">
    <text evidence="1">The sequence shown here is derived from an EMBL/GenBank/DDBJ whole genome shotgun (WGS) entry which is preliminary data.</text>
</comment>